<dbReference type="InterPro" id="IPR038084">
    <property type="entry name" value="PduO/GlcC-like_sf"/>
</dbReference>
<reference evidence="1 2" key="1">
    <citation type="submission" date="2013-03" db="EMBL/GenBank/DDBJ databases">
        <authorList>
            <person name="Linke B."/>
        </authorList>
    </citation>
    <scope>NUCLEOTIDE SEQUENCE [LARGE SCALE GENOMIC DNA]</scope>
    <source>
        <strain evidence="1 2">B13</strain>
    </source>
</reference>
<evidence type="ECO:0000313" key="2">
    <source>
        <dbReference type="Proteomes" id="UP000025241"/>
    </source>
</evidence>
<dbReference type="Proteomes" id="UP000025241">
    <property type="component" value="Chromosome I"/>
</dbReference>
<evidence type="ECO:0000313" key="1">
    <source>
        <dbReference type="EMBL" id="CDF83152.1"/>
    </source>
</evidence>
<dbReference type="AlphaFoldDB" id="A0A024HF86"/>
<keyword evidence="2" id="KW-1185">Reference proteome</keyword>
<dbReference type="eggNOG" id="COG3193">
    <property type="taxonomic scope" value="Bacteria"/>
</dbReference>
<proteinExistence type="predicted"/>
<dbReference type="KEGG" id="pkc:PKB_1794"/>
<dbReference type="PANTHER" id="PTHR34309:SF10">
    <property type="entry name" value="SLR1406 PROTEIN"/>
    <property type="match status" value="1"/>
</dbReference>
<accession>A0A024HF86</accession>
<dbReference type="InterPro" id="IPR005624">
    <property type="entry name" value="PduO/GlcC-like"/>
</dbReference>
<organism evidence="1 2">
    <name type="scientific">Pseudomonas knackmussii (strain DSM 6978 / CCUG 54928 / LMG 23759 / B13)</name>
    <dbReference type="NCBI Taxonomy" id="1301098"/>
    <lineage>
        <taxon>Bacteria</taxon>
        <taxon>Pseudomonadati</taxon>
        <taxon>Pseudomonadota</taxon>
        <taxon>Gammaproteobacteria</taxon>
        <taxon>Pseudomonadales</taxon>
        <taxon>Pseudomonadaceae</taxon>
        <taxon>Pseudomonas</taxon>
    </lineage>
</organism>
<reference evidence="1 2" key="2">
    <citation type="submission" date="2014-05" db="EMBL/GenBank/DDBJ databases">
        <title>Genome sequence of the 3-chlorobenzoate degrading bacterium Pseudomonas knackmussii B13 shows multiple evidence for horizontal gene transfer.</title>
        <authorList>
            <person name="Miyazaki R."/>
            <person name="Bertelli C."/>
            <person name="Falquet L."/>
            <person name="Robinson-Rechavi M."/>
            <person name="Gharib W."/>
            <person name="Roy S."/>
            <person name="Van der Meer J.R."/>
        </authorList>
    </citation>
    <scope>NUCLEOTIDE SEQUENCE [LARGE SCALE GENOMIC DNA]</scope>
    <source>
        <strain evidence="1 2">B13</strain>
    </source>
</reference>
<name>A0A024HF86_PSEKB</name>
<dbReference type="Gene3D" id="3.30.450.150">
    <property type="entry name" value="Haem-degrading domain"/>
    <property type="match status" value="1"/>
</dbReference>
<dbReference type="EMBL" id="HG322950">
    <property type="protein sequence ID" value="CDF83152.1"/>
    <property type="molecule type" value="Genomic_DNA"/>
</dbReference>
<evidence type="ECO:0008006" key="3">
    <source>
        <dbReference type="Google" id="ProtNLM"/>
    </source>
</evidence>
<dbReference type="PATRIC" id="fig|1301098.3.peg.1788"/>
<sequence length="165" mass="17015">MPRPPAGWVRANAYYNSKRKFPMSEINLNTALDITRNALAAGRELHTAPLTVAVLDAGGHLVALQREDGASLLRPQVAIGKAWGAVALGKSARALAADAQQRPSFIAAVNTLAQGNVVPAPGGVLIRDSDNRVLGAIGISGDASDIDEQCAIRGIQAAGLFADAG</sequence>
<dbReference type="SUPFAM" id="SSF143744">
    <property type="entry name" value="GlcG-like"/>
    <property type="match status" value="1"/>
</dbReference>
<dbReference type="InterPro" id="IPR052517">
    <property type="entry name" value="GlcG_carb_metab_protein"/>
</dbReference>
<dbReference type="PANTHER" id="PTHR34309">
    <property type="entry name" value="SLR1406 PROTEIN"/>
    <property type="match status" value="1"/>
</dbReference>
<gene>
    <name evidence="1" type="ORF">PKB_1794</name>
</gene>
<dbReference type="Pfam" id="PF03928">
    <property type="entry name" value="HbpS-like"/>
    <property type="match status" value="1"/>
</dbReference>
<dbReference type="STRING" id="1301098.PKB_1794"/>
<dbReference type="HOGENOM" id="CLU_103773_3_0_6"/>
<protein>
    <recommendedName>
        <fullName evidence="3">GlcG protein</fullName>
    </recommendedName>
</protein>